<reference evidence="2 3" key="1">
    <citation type="journal article" date="2023" name="Sci. Data">
        <title>Genome assembly of the Korean intertidal mud-creeper Batillaria attramentaria.</title>
        <authorList>
            <person name="Patra A.K."/>
            <person name="Ho P.T."/>
            <person name="Jun S."/>
            <person name="Lee S.J."/>
            <person name="Kim Y."/>
            <person name="Won Y.J."/>
        </authorList>
    </citation>
    <scope>NUCLEOTIDE SEQUENCE [LARGE SCALE GENOMIC DNA]</scope>
    <source>
        <strain evidence="2">Wonlab-2016</strain>
    </source>
</reference>
<comment type="caution">
    <text evidence="2">The sequence shown here is derived from an EMBL/GenBank/DDBJ whole genome shotgun (WGS) entry which is preliminary data.</text>
</comment>
<gene>
    <name evidence="2" type="ORF">BaRGS_00023030</name>
</gene>
<sequence length="97" mass="10643">MNQPAYASSVNFSGWSCGCFIESVSGIINDSDQDETLFGAGTENIVFAVTVNLPPLCVLPSRRLMKLRRDPKRVIMHKGKQPQYRAQEVTKGVSPAS</sequence>
<evidence type="ECO:0000313" key="2">
    <source>
        <dbReference type="EMBL" id="KAK7485729.1"/>
    </source>
</evidence>
<dbReference type="AlphaFoldDB" id="A0ABD0KF42"/>
<protein>
    <submittedName>
        <fullName evidence="2">Uncharacterized protein</fullName>
    </submittedName>
</protein>
<dbReference type="EMBL" id="JACVVK020000190">
    <property type="protein sequence ID" value="KAK7485729.1"/>
    <property type="molecule type" value="Genomic_DNA"/>
</dbReference>
<accession>A0ABD0KF42</accession>
<keyword evidence="3" id="KW-1185">Reference proteome</keyword>
<evidence type="ECO:0000256" key="1">
    <source>
        <dbReference type="SAM" id="MobiDB-lite"/>
    </source>
</evidence>
<organism evidence="2 3">
    <name type="scientific">Batillaria attramentaria</name>
    <dbReference type="NCBI Taxonomy" id="370345"/>
    <lineage>
        <taxon>Eukaryota</taxon>
        <taxon>Metazoa</taxon>
        <taxon>Spiralia</taxon>
        <taxon>Lophotrochozoa</taxon>
        <taxon>Mollusca</taxon>
        <taxon>Gastropoda</taxon>
        <taxon>Caenogastropoda</taxon>
        <taxon>Sorbeoconcha</taxon>
        <taxon>Cerithioidea</taxon>
        <taxon>Batillariidae</taxon>
        <taxon>Batillaria</taxon>
    </lineage>
</organism>
<name>A0ABD0KF42_9CAEN</name>
<proteinExistence type="predicted"/>
<dbReference type="Proteomes" id="UP001519460">
    <property type="component" value="Unassembled WGS sequence"/>
</dbReference>
<evidence type="ECO:0000313" key="3">
    <source>
        <dbReference type="Proteomes" id="UP001519460"/>
    </source>
</evidence>
<feature type="region of interest" description="Disordered" evidence="1">
    <location>
        <begin position="77"/>
        <end position="97"/>
    </location>
</feature>